<evidence type="ECO:0000259" key="1">
    <source>
        <dbReference type="Pfam" id="PF00685"/>
    </source>
</evidence>
<accession>A0AAN9B271</accession>
<evidence type="ECO:0000313" key="2">
    <source>
        <dbReference type="EMBL" id="KAK7097482.1"/>
    </source>
</evidence>
<dbReference type="SUPFAM" id="SSF52540">
    <property type="entry name" value="P-loop containing nucleoside triphosphate hydrolases"/>
    <property type="match status" value="1"/>
</dbReference>
<comment type="caution">
    <text evidence="2">The sequence shown here is derived from an EMBL/GenBank/DDBJ whole genome shotgun (WGS) entry which is preliminary data.</text>
</comment>
<dbReference type="Gene3D" id="3.40.50.300">
    <property type="entry name" value="P-loop containing nucleotide triphosphate hydrolases"/>
    <property type="match status" value="1"/>
</dbReference>
<protein>
    <recommendedName>
        <fullName evidence="1">Sulfotransferase domain-containing protein</fullName>
    </recommendedName>
</protein>
<dbReference type="PANTHER" id="PTHR15723:SF0">
    <property type="entry name" value="CARBOHYDRATE SULFOTRANSFERASE 15"/>
    <property type="match status" value="1"/>
</dbReference>
<dbReference type="AlphaFoldDB" id="A0AAN9B271"/>
<feature type="domain" description="Sulfotransferase" evidence="1">
    <location>
        <begin position="62"/>
        <end position="196"/>
    </location>
</feature>
<evidence type="ECO:0000313" key="3">
    <source>
        <dbReference type="Proteomes" id="UP001374579"/>
    </source>
</evidence>
<dbReference type="InterPro" id="IPR000863">
    <property type="entry name" value="Sulfotransferase_dom"/>
</dbReference>
<dbReference type="EMBL" id="JBAMIC010000013">
    <property type="protein sequence ID" value="KAK7097482.1"/>
    <property type="molecule type" value="Genomic_DNA"/>
</dbReference>
<keyword evidence="3" id="KW-1185">Reference proteome</keyword>
<dbReference type="GO" id="GO:0050659">
    <property type="term" value="F:N-acetylgalactosamine 4-sulfate 6-O-sulfotransferase activity"/>
    <property type="evidence" value="ECO:0007669"/>
    <property type="project" value="TreeGrafter"/>
</dbReference>
<dbReference type="GO" id="GO:0019319">
    <property type="term" value="P:hexose biosynthetic process"/>
    <property type="evidence" value="ECO:0007669"/>
    <property type="project" value="TreeGrafter"/>
</dbReference>
<organism evidence="2 3">
    <name type="scientific">Littorina saxatilis</name>
    <dbReference type="NCBI Taxonomy" id="31220"/>
    <lineage>
        <taxon>Eukaryota</taxon>
        <taxon>Metazoa</taxon>
        <taxon>Spiralia</taxon>
        <taxon>Lophotrochozoa</taxon>
        <taxon>Mollusca</taxon>
        <taxon>Gastropoda</taxon>
        <taxon>Caenogastropoda</taxon>
        <taxon>Littorinimorpha</taxon>
        <taxon>Littorinoidea</taxon>
        <taxon>Littorinidae</taxon>
        <taxon>Littorina</taxon>
    </lineage>
</organism>
<reference evidence="2 3" key="1">
    <citation type="submission" date="2024-02" db="EMBL/GenBank/DDBJ databases">
        <title>Chromosome-scale genome assembly of the rough periwinkle Littorina saxatilis.</title>
        <authorList>
            <person name="De Jode A."/>
            <person name="Faria R."/>
            <person name="Formenti G."/>
            <person name="Sims Y."/>
            <person name="Smith T.P."/>
            <person name="Tracey A."/>
            <person name="Wood J.M.D."/>
            <person name="Zagrodzka Z.B."/>
            <person name="Johannesson K."/>
            <person name="Butlin R.K."/>
            <person name="Leder E.H."/>
        </authorList>
    </citation>
    <scope>NUCLEOTIDE SEQUENCE [LARGE SCALE GENOMIC DNA]</scope>
    <source>
        <strain evidence="2">Snail1</strain>
        <tissue evidence="2">Muscle</tissue>
    </source>
</reference>
<dbReference type="Pfam" id="PF00685">
    <property type="entry name" value="Sulfotransfer_1"/>
    <property type="match status" value="1"/>
</dbReference>
<dbReference type="InterPro" id="IPR027417">
    <property type="entry name" value="P-loop_NTPase"/>
</dbReference>
<dbReference type="PANTHER" id="PTHR15723">
    <property type="entry name" value="CARBOHYDRATE SULFOTRANSFERASE 15"/>
    <property type="match status" value="1"/>
</dbReference>
<sequence length="250" mass="29469">MKQLTANGLEQVEKELQTTGSSDKIFGDFSPSYFFRNTHWPVLDGNEGCLEPRVIVTQHIRHFSRDAKVILTFRHPTPRLYSRFLSRIPRTSILKDNRPDDFHRYVLQGVEAFSQCFAKWSVRHCVYNTSLHQSVTLRLMEGMYPTFMADWLRVWPRNQLHIMRYEDYAGHEGKRIMEIFEFLGLRPLNATEMVKISEKDVSNSGAREYKSVGAMLPETKAILDKFYQPFINQFAEILNEKRFLWLDTKH</sequence>
<proteinExistence type="predicted"/>
<dbReference type="Proteomes" id="UP001374579">
    <property type="component" value="Unassembled WGS sequence"/>
</dbReference>
<name>A0AAN9B271_9CAEN</name>
<gene>
    <name evidence="2" type="ORF">V1264_004454</name>
</gene>
<dbReference type="InterPro" id="IPR052654">
    <property type="entry name" value="CS_Sulfotransferase"/>
</dbReference>